<keyword evidence="2" id="KW-0812">Transmembrane</keyword>
<proteinExistence type="predicted"/>
<keyword evidence="4" id="KW-1185">Reference proteome</keyword>
<dbReference type="AlphaFoldDB" id="A0A926IEK9"/>
<reference evidence="3" key="1">
    <citation type="submission" date="2020-08" db="EMBL/GenBank/DDBJ databases">
        <title>Genome public.</title>
        <authorList>
            <person name="Liu C."/>
            <person name="Sun Q."/>
        </authorList>
    </citation>
    <scope>NUCLEOTIDE SEQUENCE</scope>
    <source>
        <strain evidence="3">NSJ-12</strain>
    </source>
</reference>
<keyword evidence="2" id="KW-0472">Membrane</keyword>
<evidence type="ECO:0000256" key="2">
    <source>
        <dbReference type="SAM" id="Phobius"/>
    </source>
</evidence>
<protein>
    <submittedName>
        <fullName evidence="3">Uncharacterized protein</fullName>
    </submittedName>
</protein>
<dbReference type="EMBL" id="JACRSY010000016">
    <property type="protein sequence ID" value="MBC8580029.1"/>
    <property type="molecule type" value="Genomic_DNA"/>
</dbReference>
<sequence length="100" mass="11332">MSTYGYSRRVHKKNNGKKIAAIIFGVAVIAFVIVGGKTYFMNKKVNDTKEALTRVEEETIKLQEEIEALGGQIEGLEKESEKLESILWRFEPIVIPDSMK</sequence>
<organism evidence="3 4">
    <name type="scientific">Zhenhengia yiwuensis</name>
    <dbReference type="NCBI Taxonomy" id="2763666"/>
    <lineage>
        <taxon>Bacteria</taxon>
        <taxon>Bacillati</taxon>
        <taxon>Bacillota</taxon>
        <taxon>Clostridia</taxon>
        <taxon>Lachnospirales</taxon>
        <taxon>Lachnospiraceae</taxon>
        <taxon>Zhenhengia</taxon>
    </lineage>
</organism>
<evidence type="ECO:0000313" key="4">
    <source>
        <dbReference type="Proteomes" id="UP000655830"/>
    </source>
</evidence>
<keyword evidence="1" id="KW-0175">Coiled coil</keyword>
<evidence type="ECO:0000313" key="3">
    <source>
        <dbReference type="EMBL" id="MBC8580029.1"/>
    </source>
</evidence>
<dbReference type="Proteomes" id="UP000655830">
    <property type="component" value="Unassembled WGS sequence"/>
</dbReference>
<keyword evidence="2" id="KW-1133">Transmembrane helix</keyword>
<feature type="coiled-coil region" evidence="1">
    <location>
        <begin position="45"/>
        <end position="86"/>
    </location>
</feature>
<evidence type="ECO:0000256" key="1">
    <source>
        <dbReference type="SAM" id="Coils"/>
    </source>
</evidence>
<feature type="transmembrane region" description="Helical" evidence="2">
    <location>
        <begin position="20"/>
        <end position="40"/>
    </location>
</feature>
<name>A0A926IEK9_9FIRM</name>
<comment type="caution">
    <text evidence="3">The sequence shown here is derived from an EMBL/GenBank/DDBJ whole genome shotgun (WGS) entry which is preliminary data.</text>
</comment>
<dbReference type="RefSeq" id="WP_177671998.1">
    <property type="nucleotide sequence ID" value="NZ_JACRSY010000016.1"/>
</dbReference>
<accession>A0A926IEK9</accession>
<gene>
    <name evidence="3" type="ORF">H8718_10890</name>
</gene>